<dbReference type="HOGENOM" id="CLU_164233_0_0_1"/>
<evidence type="ECO:0000313" key="2">
    <source>
        <dbReference type="EMBL" id="EGE07386.1"/>
    </source>
</evidence>
<proteinExistence type="predicted"/>
<accession>F2PZR8</accession>
<dbReference type="VEuPathDB" id="FungiDB:TEQG_06370"/>
<name>F2PZR8_TRIEC</name>
<sequence length="123" mass="13469">MPEQAGMAQHGTPMRERARARVIDYRAFEGRTMRAMTRGTEDEPQILDEDALRVSLFPGPPGAGMTARARRGRGEEEEGIKKVLLMTMVWEEKSGGMQVPGCLLATLSTPIQAHHISAPPGQT</sequence>
<dbReference type="EMBL" id="DS995759">
    <property type="protein sequence ID" value="EGE07386.1"/>
    <property type="molecule type" value="Genomic_DNA"/>
</dbReference>
<gene>
    <name evidence="2" type="ORF">TEQG_06370</name>
</gene>
<dbReference type="AlphaFoldDB" id="F2PZR8"/>
<evidence type="ECO:0000256" key="1">
    <source>
        <dbReference type="SAM" id="MobiDB-lite"/>
    </source>
</evidence>
<keyword evidence="3" id="KW-1185">Reference proteome</keyword>
<evidence type="ECO:0000313" key="3">
    <source>
        <dbReference type="Proteomes" id="UP000009169"/>
    </source>
</evidence>
<protein>
    <submittedName>
        <fullName evidence="2">Uncharacterized protein</fullName>
    </submittedName>
</protein>
<reference evidence="3" key="1">
    <citation type="journal article" date="2012" name="MBio">
        <title>Comparative genome analysis of Trichophyton rubrum and related dermatophytes reveals candidate genes involved in infection.</title>
        <authorList>
            <person name="Martinez D.A."/>
            <person name="Oliver B.G."/>
            <person name="Graeser Y."/>
            <person name="Goldberg J.M."/>
            <person name="Li W."/>
            <person name="Martinez-Rossi N.M."/>
            <person name="Monod M."/>
            <person name="Shelest E."/>
            <person name="Barton R.C."/>
            <person name="Birch E."/>
            <person name="Brakhage A.A."/>
            <person name="Chen Z."/>
            <person name="Gurr S.J."/>
            <person name="Heiman D."/>
            <person name="Heitman J."/>
            <person name="Kosti I."/>
            <person name="Rossi A."/>
            <person name="Saif S."/>
            <person name="Samalova M."/>
            <person name="Saunders C.W."/>
            <person name="Shea T."/>
            <person name="Summerbell R.C."/>
            <person name="Xu J."/>
            <person name="Young S."/>
            <person name="Zeng Q."/>
            <person name="Birren B.W."/>
            <person name="Cuomo C.A."/>
            <person name="White T.C."/>
        </authorList>
    </citation>
    <scope>NUCLEOTIDE SEQUENCE [LARGE SCALE GENOMIC DNA]</scope>
    <source>
        <strain evidence="3">ATCC MYA-4606 / CBS 127.97</strain>
    </source>
</reference>
<organism evidence="2 3">
    <name type="scientific">Trichophyton equinum (strain ATCC MYA-4606 / CBS 127.97)</name>
    <name type="common">Horse ringworm fungus</name>
    <dbReference type="NCBI Taxonomy" id="559882"/>
    <lineage>
        <taxon>Eukaryota</taxon>
        <taxon>Fungi</taxon>
        <taxon>Dikarya</taxon>
        <taxon>Ascomycota</taxon>
        <taxon>Pezizomycotina</taxon>
        <taxon>Eurotiomycetes</taxon>
        <taxon>Eurotiomycetidae</taxon>
        <taxon>Onygenales</taxon>
        <taxon>Arthrodermataceae</taxon>
        <taxon>Trichophyton</taxon>
    </lineage>
</organism>
<feature type="region of interest" description="Disordered" evidence="1">
    <location>
        <begin position="54"/>
        <end position="75"/>
    </location>
</feature>
<dbReference type="Proteomes" id="UP000009169">
    <property type="component" value="Unassembled WGS sequence"/>
</dbReference>